<comment type="similarity">
    <text evidence="6">Belongs to the thymidylate synthase family. Bacterial-type ThyA subfamily.</text>
</comment>
<feature type="binding site" description="in other chain" evidence="6">
    <location>
        <position position="189"/>
    </location>
    <ligand>
        <name>dUMP</name>
        <dbReference type="ChEBI" id="CHEBI:246422"/>
        <note>ligand shared between dimeric partners</note>
    </ligand>
</feature>
<dbReference type="Proteomes" id="UP000714915">
    <property type="component" value="Unassembled WGS sequence"/>
</dbReference>
<feature type="binding site" description="in other chain" evidence="6">
    <location>
        <position position="23"/>
    </location>
    <ligand>
        <name>dUMP</name>
        <dbReference type="ChEBI" id="CHEBI:246422"/>
        <note>ligand shared between dimeric partners</note>
    </ligand>
</feature>
<dbReference type="EMBL" id="JAGQLF010000003">
    <property type="protein sequence ID" value="MCA9386485.1"/>
    <property type="molecule type" value="Genomic_DNA"/>
</dbReference>
<dbReference type="AlphaFoldDB" id="A0A955RL96"/>
<comment type="caution">
    <text evidence="9">The sequence shown here is derived from an EMBL/GenBank/DDBJ whole genome shotgun (WGS) entry which is preliminary data.</text>
</comment>
<protein>
    <recommendedName>
        <fullName evidence="1 6">Thymidylate synthase</fullName>
        <shortName evidence="6">TS</shortName>
        <shortName evidence="6">TSase</shortName>
        <ecNumber evidence="1 6">2.1.1.45</ecNumber>
    </recommendedName>
</protein>
<evidence type="ECO:0000313" key="9">
    <source>
        <dbReference type="EMBL" id="MCA9386485.1"/>
    </source>
</evidence>
<feature type="domain" description="Thymidylate synthase/dCMP hydroxymethylase" evidence="8">
    <location>
        <begin position="5"/>
        <end position="276"/>
    </location>
</feature>
<feature type="binding site" description="in other chain" evidence="6">
    <location>
        <begin position="219"/>
        <end position="221"/>
    </location>
    <ligand>
        <name>dUMP</name>
        <dbReference type="ChEBI" id="CHEBI:246422"/>
        <note>ligand shared between dimeric partners</note>
    </ligand>
</feature>
<dbReference type="HAMAP" id="MF_00008">
    <property type="entry name" value="Thymidy_synth_bact"/>
    <property type="match status" value="1"/>
</dbReference>
<dbReference type="PROSITE" id="PS00091">
    <property type="entry name" value="THYMIDYLATE_SYNTHASE"/>
    <property type="match status" value="1"/>
</dbReference>
<dbReference type="GO" id="GO:0006235">
    <property type="term" value="P:dTTP biosynthetic process"/>
    <property type="evidence" value="ECO:0007669"/>
    <property type="project" value="UniProtKB-UniRule"/>
</dbReference>
<accession>A0A955RL96</accession>
<dbReference type="PRINTS" id="PR00108">
    <property type="entry name" value="THYMDSNTHASE"/>
</dbReference>
<feature type="binding site" evidence="6">
    <location>
        <begin position="137"/>
        <end position="138"/>
    </location>
    <ligand>
        <name>dUMP</name>
        <dbReference type="ChEBI" id="CHEBI:246422"/>
        <note>ligand shared between dimeric partners</note>
    </ligand>
</feature>
<dbReference type="NCBIfam" id="TIGR03284">
    <property type="entry name" value="thym_sym"/>
    <property type="match status" value="1"/>
</dbReference>
<feature type="binding site" description="in other chain" evidence="6">
    <location>
        <begin position="178"/>
        <end position="181"/>
    </location>
    <ligand>
        <name>dUMP</name>
        <dbReference type="ChEBI" id="CHEBI:246422"/>
        <note>ligand shared between dimeric partners</note>
    </ligand>
</feature>
<dbReference type="Pfam" id="PF00303">
    <property type="entry name" value="Thymidylat_synt"/>
    <property type="match status" value="1"/>
</dbReference>
<dbReference type="EC" id="2.1.1.45" evidence="1 6"/>
<keyword evidence="4 6" id="KW-0808">Transferase</keyword>
<evidence type="ECO:0000256" key="6">
    <source>
        <dbReference type="HAMAP-Rule" id="MF_00008"/>
    </source>
</evidence>
<keyword evidence="2 6" id="KW-0963">Cytoplasm</keyword>
<evidence type="ECO:0000256" key="4">
    <source>
        <dbReference type="ARBA" id="ARBA00022679"/>
    </source>
</evidence>
<dbReference type="Gene3D" id="3.30.572.10">
    <property type="entry name" value="Thymidylate synthase/dCMP hydroxymethylase domain"/>
    <property type="match status" value="1"/>
</dbReference>
<comment type="catalytic activity">
    <reaction evidence="6">
        <text>dUMP + (6R)-5,10-methylene-5,6,7,8-tetrahydrofolate = 7,8-dihydrofolate + dTMP</text>
        <dbReference type="Rhea" id="RHEA:12104"/>
        <dbReference type="ChEBI" id="CHEBI:15636"/>
        <dbReference type="ChEBI" id="CHEBI:57451"/>
        <dbReference type="ChEBI" id="CHEBI:63528"/>
        <dbReference type="ChEBI" id="CHEBI:246422"/>
        <dbReference type="EC" id="2.1.1.45"/>
    </reaction>
</comment>
<dbReference type="CDD" id="cd00351">
    <property type="entry name" value="TS_Pyrimidine_HMase"/>
    <property type="match status" value="1"/>
</dbReference>
<evidence type="ECO:0000256" key="2">
    <source>
        <dbReference type="ARBA" id="ARBA00022490"/>
    </source>
</evidence>
<dbReference type="PANTHER" id="PTHR11548">
    <property type="entry name" value="THYMIDYLATE SYNTHASE 1"/>
    <property type="match status" value="1"/>
</dbReference>
<feature type="binding site" evidence="6">
    <location>
        <position position="181"/>
    </location>
    <ligand>
        <name>(6R)-5,10-methylene-5,6,7,8-tetrahydrofolate</name>
        <dbReference type="ChEBI" id="CHEBI:15636"/>
    </ligand>
</feature>
<proteinExistence type="inferred from homology"/>
<comment type="caution">
    <text evidence="6">Lacks conserved residue(s) required for the propagation of feature annotation.</text>
</comment>
<evidence type="ECO:0000256" key="7">
    <source>
        <dbReference type="PROSITE-ProRule" id="PRU10016"/>
    </source>
</evidence>
<feature type="binding site" evidence="6">
    <location>
        <position position="275"/>
    </location>
    <ligand>
        <name>(6R)-5,10-methylene-5,6,7,8-tetrahydrofolate</name>
        <dbReference type="ChEBI" id="CHEBI:15636"/>
    </ligand>
</feature>
<dbReference type="InterPro" id="IPR045097">
    <property type="entry name" value="Thymidate_synth/dCMP_Mease"/>
</dbReference>
<sequence length="276" mass="32062">MHDETYLEQLKFVLDNGIKRGNRTGVDTIGVFGLQARYDLRNGFPAITTKKLFFKSLKAELLWFLEGSNNYKRLNELGSKIWDANAEADYWKPKAKFDGDVGRVYGVQWRSWRAPDGSEIDQIKNAIERIKTKPTDRRIIVSAWNPGEIDEMALPPCHIMFQFYVEENKYLSLQMYQRSADMFLGVPFNIASYSLLLAMIAQVTGLEPKEFIHVIGDAHIYENHIDQVQEQLSRKPYNPPELWLNPEIMDIDKFSMKDIKLKEYDYHPSIKADMAV</sequence>
<organism evidence="9 10">
    <name type="scientific">Candidatus Dojkabacteria bacterium</name>
    <dbReference type="NCBI Taxonomy" id="2099670"/>
    <lineage>
        <taxon>Bacteria</taxon>
        <taxon>Candidatus Dojkabacteria</taxon>
    </lineage>
</organism>
<evidence type="ECO:0000259" key="8">
    <source>
        <dbReference type="Pfam" id="PF00303"/>
    </source>
</evidence>
<dbReference type="GO" id="GO:0032259">
    <property type="term" value="P:methylation"/>
    <property type="evidence" value="ECO:0007669"/>
    <property type="project" value="UniProtKB-KW"/>
</dbReference>
<dbReference type="GO" id="GO:0004799">
    <property type="term" value="F:thymidylate synthase activity"/>
    <property type="evidence" value="ECO:0007669"/>
    <property type="project" value="UniProtKB-UniRule"/>
</dbReference>
<dbReference type="InterPro" id="IPR023451">
    <property type="entry name" value="Thymidate_synth/dCMP_Mease_dom"/>
</dbReference>
<dbReference type="InterPro" id="IPR020940">
    <property type="entry name" value="Thymidylate_synthase_AS"/>
</dbReference>
<gene>
    <name evidence="6" type="primary">thyA</name>
    <name evidence="9" type="ORF">KC669_00455</name>
</gene>
<dbReference type="InterPro" id="IPR000398">
    <property type="entry name" value="Thymidylate_synthase"/>
</dbReference>
<keyword evidence="5 6" id="KW-0545">Nucleotide biosynthesis</keyword>
<dbReference type="SUPFAM" id="SSF55831">
    <property type="entry name" value="Thymidylate synthase/dCMP hydroxymethylase"/>
    <property type="match status" value="1"/>
</dbReference>
<dbReference type="NCBIfam" id="NF002497">
    <property type="entry name" value="PRK01827.1-3"/>
    <property type="match status" value="1"/>
</dbReference>
<keyword evidence="3 6" id="KW-0489">Methyltransferase</keyword>
<reference evidence="9" key="2">
    <citation type="journal article" date="2021" name="Microbiome">
        <title>Successional dynamics and alternative stable states in a saline activated sludge microbial community over 9 years.</title>
        <authorList>
            <person name="Wang Y."/>
            <person name="Ye J."/>
            <person name="Ju F."/>
            <person name="Liu L."/>
            <person name="Boyd J.A."/>
            <person name="Deng Y."/>
            <person name="Parks D.H."/>
            <person name="Jiang X."/>
            <person name="Yin X."/>
            <person name="Woodcroft B.J."/>
            <person name="Tyson G.W."/>
            <person name="Hugenholtz P."/>
            <person name="Polz M.F."/>
            <person name="Zhang T."/>
        </authorList>
    </citation>
    <scope>NUCLEOTIDE SEQUENCE</scope>
    <source>
        <strain evidence="9">HKST-UBA09</strain>
    </source>
</reference>
<comment type="pathway">
    <text evidence="6">Pyrimidine metabolism; dTTP biosynthesis.</text>
</comment>
<comment type="subunit">
    <text evidence="6">Homodimer.</text>
</comment>
<comment type="function">
    <text evidence="6">Catalyzes the reductive methylation of 2'-deoxyuridine-5'-monophosphate (dUMP) to 2'-deoxythymidine-5'-monophosphate (dTMP) while utilizing 5,10-methylenetetrahydrofolate (mTHF) as the methyl donor and reductant in the reaction, yielding dihydrofolate (DHF) as a by-product. This enzymatic reaction provides an intracellular de novo source of dTMP, an essential precursor for DNA biosynthesis.</text>
</comment>
<comment type="subcellular location">
    <subcellularLocation>
        <location evidence="6">Cytoplasm</location>
    </subcellularLocation>
</comment>
<feature type="active site" description="Nucleophile" evidence="6">
    <location>
        <position position="157"/>
    </location>
</feature>
<dbReference type="GO" id="GO:0005829">
    <property type="term" value="C:cytosol"/>
    <property type="evidence" value="ECO:0007669"/>
    <property type="project" value="TreeGrafter"/>
</dbReference>
<dbReference type="GO" id="GO:0006231">
    <property type="term" value="P:dTMP biosynthetic process"/>
    <property type="evidence" value="ECO:0007669"/>
    <property type="project" value="UniProtKB-UniRule"/>
</dbReference>
<evidence type="ECO:0000256" key="1">
    <source>
        <dbReference type="ARBA" id="ARBA00011947"/>
    </source>
</evidence>
<evidence type="ECO:0000256" key="5">
    <source>
        <dbReference type="ARBA" id="ARBA00022727"/>
    </source>
</evidence>
<reference evidence="9" key="1">
    <citation type="submission" date="2020-04" db="EMBL/GenBank/DDBJ databases">
        <authorList>
            <person name="Zhang T."/>
        </authorList>
    </citation>
    <scope>NUCLEOTIDE SEQUENCE</scope>
    <source>
        <strain evidence="9">HKST-UBA09</strain>
    </source>
</reference>
<dbReference type="FunFam" id="3.30.572.10:FF:000013">
    <property type="entry name" value="Thymidylate synthase"/>
    <property type="match status" value="1"/>
</dbReference>
<feature type="active site" evidence="7">
    <location>
        <position position="157"/>
    </location>
</feature>
<dbReference type="PANTHER" id="PTHR11548:SF9">
    <property type="entry name" value="THYMIDYLATE SYNTHASE"/>
    <property type="match status" value="1"/>
</dbReference>
<evidence type="ECO:0000313" key="10">
    <source>
        <dbReference type="Proteomes" id="UP000714915"/>
    </source>
</evidence>
<name>A0A955RL96_9BACT</name>
<evidence type="ECO:0000256" key="3">
    <source>
        <dbReference type="ARBA" id="ARBA00022603"/>
    </source>
</evidence>
<dbReference type="InterPro" id="IPR036926">
    <property type="entry name" value="Thymidate_synth/dCMP_Mease_sf"/>
</dbReference>